<dbReference type="InterPro" id="IPR019861">
    <property type="entry name" value="PorP/SprF_Bacteroidetes"/>
</dbReference>
<proteinExistence type="predicted"/>
<reference evidence="2 4" key="1">
    <citation type="submission" date="2020-02" db="EMBL/GenBank/DDBJ databases">
        <authorList>
            <person name="Criscuolo A."/>
        </authorList>
    </citation>
    <scope>NUCLEOTIDE SEQUENCE [LARGE SCALE GENOMIC DNA]</scope>
    <source>
        <strain evidence="2">CECT7796</strain>
    </source>
</reference>
<protein>
    <submittedName>
        <fullName evidence="3">T9SS membrane protein, PorP/SprF family</fullName>
    </submittedName>
</protein>
<evidence type="ECO:0000313" key="5">
    <source>
        <dbReference type="Proteomes" id="UP001152749"/>
    </source>
</evidence>
<accession>A0A9W4TJ93</accession>
<dbReference type="RefSeq" id="WP_263360930.1">
    <property type="nucleotide sequence ID" value="NZ_OX336425.1"/>
</dbReference>
<dbReference type="KEGG" id="fcs:TRV642_3480"/>
<dbReference type="NCBIfam" id="TIGR03519">
    <property type="entry name" value="T9SS_PorP_fam"/>
    <property type="match status" value="1"/>
</dbReference>
<name>A0A9W4TJ93_9FLAO</name>
<keyword evidence="4" id="KW-1185">Reference proteome</keyword>
<dbReference type="AlphaFoldDB" id="A0A9W4TJ93"/>
<evidence type="ECO:0000313" key="2">
    <source>
        <dbReference type="EMBL" id="CAA9200327.1"/>
    </source>
</evidence>
<reference evidence="3" key="2">
    <citation type="submission" date="2022-09" db="EMBL/GenBank/DDBJ databases">
        <authorList>
            <person name="Duchaud E."/>
        </authorList>
    </citation>
    <scope>NUCLEOTIDE SEQUENCE</scope>
    <source>
        <strain evidence="3">TRV642</strain>
    </source>
</reference>
<feature type="chain" id="PRO_5040763642" evidence="1">
    <location>
        <begin position="22"/>
        <end position="305"/>
    </location>
</feature>
<dbReference type="EMBL" id="CADCST010000099">
    <property type="protein sequence ID" value="CAA9200327.1"/>
    <property type="molecule type" value="Genomic_DNA"/>
</dbReference>
<keyword evidence="1" id="KW-0732">Signal</keyword>
<gene>
    <name evidence="2" type="ORF">FLACOL7796_03152</name>
    <name evidence="3" type="ORF">TRV642_3480</name>
</gene>
<dbReference type="Proteomes" id="UP000474567">
    <property type="component" value="Unassembled WGS sequence"/>
</dbReference>
<dbReference type="Proteomes" id="UP001152749">
    <property type="component" value="Chromosome"/>
</dbReference>
<dbReference type="Pfam" id="PF11751">
    <property type="entry name" value="PorP_SprF"/>
    <property type="match status" value="1"/>
</dbReference>
<sequence length="305" mass="33868">MKKSLIILLLSFLLGVQSVVAQQDSQYTQYMYNTAVINPAYSGSRDVVSIMGLHRTQWLGLEGAPKTITFAASAPVSDNVGLGLSVLSHKIGPSNETSISADMSYNIRLNYNYRLFFGLKGSADVLNVDYTKLNQYNPGDPNFQYNINNDFAPNIGVGLYLQSEQTYIGISAPRLLETYNNSGNTTSQVQRRIHYYFMAGHVFDLSQDIKFKPALLTDFTAGNALQVNVSGNFLIYEKLTLGVAYRWSAACSALVGFQITNGLFAGYAYDADTTNLGNYNSGSHEIFLRFELSKKINKVYSPRFF</sequence>
<evidence type="ECO:0000313" key="4">
    <source>
        <dbReference type="Proteomes" id="UP000474567"/>
    </source>
</evidence>
<evidence type="ECO:0000313" key="3">
    <source>
        <dbReference type="EMBL" id="CAI2768271.1"/>
    </source>
</evidence>
<organism evidence="3 5">
    <name type="scientific">Flavobacterium collinsii</name>
    <dbReference type="NCBI Taxonomy" id="1114861"/>
    <lineage>
        <taxon>Bacteria</taxon>
        <taxon>Pseudomonadati</taxon>
        <taxon>Bacteroidota</taxon>
        <taxon>Flavobacteriia</taxon>
        <taxon>Flavobacteriales</taxon>
        <taxon>Flavobacteriaceae</taxon>
        <taxon>Flavobacterium</taxon>
    </lineage>
</organism>
<evidence type="ECO:0000256" key="1">
    <source>
        <dbReference type="SAM" id="SignalP"/>
    </source>
</evidence>
<feature type="signal peptide" evidence="1">
    <location>
        <begin position="1"/>
        <end position="21"/>
    </location>
</feature>
<dbReference type="EMBL" id="OX336425">
    <property type="protein sequence ID" value="CAI2768271.1"/>
    <property type="molecule type" value="Genomic_DNA"/>
</dbReference>